<name>A0A644VLT7_9ZZZZ</name>
<dbReference type="CDD" id="cd00130">
    <property type="entry name" value="PAS"/>
    <property type="match status" value="1"/>
</dbReference>
<dbReference type="Gene3D" id="3.30.450.20">
    <property type="entry name" value="PAS domain"/>
    <property type="match status" value="2"/>
</dbReference>
<dbReference type="PANTHER" id="PTHR45339">
    <property type="entry name" value="HYBRID SIGNAL TRANSDUCTION HISTIDINE KINASE J"/>
    <property type="match status" value="1"/>
</dbReference>
<dbReference type="FunFam" id="3.30.565.10:FF:000010">
    <property type="entry name" value="Sensor histidine kinase RcsC"/>
    <property type="match status" value="1"/>
</dbReference>
<dbReference type="PROSITE" id="PS50112">
    <property type="entry name" value="PAS"/>
    <property type="match status" value="1"/>
</dbReference>
<accession>A0A644VLT7</accession>
<feature type="domain" description="Histidine kinase" evidence="3">
    <location>
        <begin position="558"/>
        <end position="781"/>
    </location>
</feature>
<dbReference type="InterPro" id="IPR013655">
    <property type="entry name" value="PAS_fold_3"/>
</dbReference>
<dbReference type="Gene3D" id="1.10.287.130">
    <property type="match status" value="1"/>
</dbReference>
<dbReference type="AlphaFoldDB" id="A0A644VLT7"/>
<dbReference type="PRINTS" id="PR00344">
    <property type="entry name" value="BCTRLSENSOR"/>
</dbReference>
<dbReference type="SMART" id="SM00388">
    <property type="entry name" value="HisKA"/>
    <property type="match status" value="1"/>
</dbReference>
<dbReference type="PROSITE" id="PS50110">
    <property type="entry name" value="RESPONSE_REGULATORY"/>
    <property type="match status" value="2"/>
</dbReference>
<dbReference type="CDD" id="cd00082">
    <property type="entry name" value="HisKA"/>
    <property type="match status" value="1"/>
</dbReference>
<dbReference type="EMBL" id="VSSQ01000355">
    <property type="protein sequence ID" value="MPL92354.1"/>
    <property type="molecule type" value="Genomic_DNA"/>
</dbReference>
<organism evidence="6">
    <name type="scientific">bioreactor metagenome</name>
    <dbReference type="NCBI Taxonomy" id="1076179"/>
    <lineage>
        <taxon>unclassified sequences</taxon>
        <taxon>metagenomes</taxon>
        <taxon>ecological metagenomes</taxon>
    </lineage>
</organism>
<evidence type="ECO:0000259" key="4">
    <source>
        <dbReference type="PROSITE" id="PS50110"/>
    </source>
</evidence>
<dbReference type="InterPro" id="IPR011006">
    <property type="entry name" value="CheY-like_superfamily"/>
</dbReference>
<dbReference type="Gene3D" id="3.30.565.10">
    <property type="entry name" value="Histidine kinase-like ATPase, C-terminal domain"/>
    <property type="match status" value="1"/>
</dbReference>
<dbReference type="Pfam" id="PF00512">
    <property type="entry name" value="HisKA"/>
    <property type="match status" value="1"/>
</dbReference>
<keyword evidence="2" id="KW-0902">Two-component regulatory system</keyword>
<dbReference type="CDD" id="cd17546">
    <property type="entry name" value="REC_hyHK_CKI1_RcsC-like"/>
    <property type="match status" value="2"/>
</dbReference>
<dbReference type="InterPro" id="IPR036890">
    <property type="entry name" value="HATPase_C_sf"/>
</dbReference>
<gene>
    <name evidence="6" type="primary">rcsC_93</name>
    <name evidence="6" type="ORF">SDC9_38452</name>
</gene>
<dbReference type="SUPFAM" id="SSF47384">
    <property type="entry name" value="Homodimeric domain of signal transducing histidine kinase"/>
    <property type="match status" value="1"/>
</dbReference>
<dbReference type="InterPro" id="IPR000014">
    <property type="entry name" value="PAS"/>
</dbReference>
<evidence type="ECO:0000256" key="2">
    <source>
        <dbReference type="ARBA" id="ARBA00023012"/>
    </source>
</evidence>
<evidence type="ECO:0000313" key="6">
    <source>
        <dbReference type="EMBL" id="MPL92354.1"/>
    </source>
</evidence>
<feature type="domain" description="Response regulatory" evidence="4">
    <location>
        <begin position="801"/>
        <end position="921"/>
    </location>
</feature>
<dbReference type="InterPro" id="IPR035965">
    <property type="entry name" value="PAS-like_dom_sf"/>
</dbReference>
<dbReference type="GO" id="GO:0000155">
    <property type="term" value="F:phosphorelay sensor kinase activity"/>
    <property type="evidence" value="ECO:0007669"/>
    <property type="project" value="InterPro"/>
</dbReference>
<reference evidence="6" key="1">
    <citation type="submission" date="2019-08" db="EMBL/GenBank/DDBJ databases">
        <authorList>
            <person name="Kucharzyk K."/>
            <person name="Murdoch R.W."/>
            <person name="Higgins S."/>
            <person name="Loffler F."/>
        </authorList>
    </citation>
    <scope>NUCLEOTIDE SEQUENCE</scope>
</reference>
<dbReference type="SMART" id="SM00448">
    <property type="entry name" value="REC"/>
    <property type="match status" value="2"/>
</dbReference>
<keyword evidence="1" id="KW-0597">Phosphoprotein</keyword>
<evidence type="ECO:0000259" key="5">
    <source>
        <dbReference type="PROSITE" id="PS50112"/>
    </source>
</evidence>
<protein>
    <submittedName>
        <fullName evidence="6">Sensor histidine kinase RcsC</fullName>
        <ecNumber evidence="6">2.7.13.3</ecNumber>
    </submittedName>
</protein>
<sequence length="1068" mass="120344">MTDNEVCVSDREQIQLLQNIHNDMPCGSIWYKLGLNSKIVFVNNKSLKLLGYSSLSEMEKYGKTALMDFVHPDDVERIRQEHNAFRVENKKLEMKLKIVNKVGNIYNIVGTAKLAKYADGCLLMQLLYTDITELSQAKSKIEEQEKIIMGASENSELVTWTYNIQEKKVISDYGEDPLLGYALPMDNVPDSFFSSGMVYPDDEPSVRAMFADILKGKHTAQSTARWLNKKTGGYAWCKVVYKTIFDEQGNPIKAMGTATEVGEERYLDARYNEEMGLLDIVSKNTLYNLRINLLTGEIEELRGLCSFNISLGRAGSLQDFFSNILDSITTDEDRAQAAKILNVTYFMHRYEKGLSAFSVEYVRKFDDGNERAVHVEIRLRQNPLTHALTAFLYGTDVSSEKLTHELIAKITQMDYEVLGLIDVATHKVSSCYSNGLSDIGGIGNNEDYSVITPAILQKIVLEKERADAMKRMSLDTIKKVLEVKSTHRCIYPVLNKEGKIVWKKWAFSYLSDKKNMLVFCRRDISYVMDGFQQKNKELANALLAAQQASKAKTDFLSRMSHEIRTPMNVIIGMSTIAAKSIGKDEETADCIGKIGISARFLLSLINDILDMSKIESGKMFLRNEDIPFAEFLKGLNDICYSQAEQSNVCYECIVDHMMDDYYVGDAGKLQQVLINIISNAIKFTQEGGKVTFSVQQVQRTAKNATIKFVVNDTGCGISEKFLEHIFEPFAQEDGGTTSKYNGTGLGLAISKNIVDMMGGKITIRSIKHIGSEFTITVRLDVSSKSAPKEDTDILHRLVNLRSLVVDDDVNVCEQATATLHDMGLQAEWVDSGRKAIDRVKEKWTKSSYYDIILVDWKMPDMDGIETTKEIRKIVGPDVTIIIMTAYEWANIERTAKNVGVNLLMDKPLFRSSLVSAFTKAFHSKQSGTCAISEEQFNFTGKRLLVVEDHLINAEVAKKLLVSKGFAVDCANNGLKALEIFTTMPARYYDAILMDIRMPLMDGIQATQAIRRLTKEDAKRIPIIAMTANAFEEDIENTKRVGMNAHLAKPIEPRLLYQTLYHFIYSKKD</sequence>
<dbReference type="InterPro" id="IPR003594">
    <property type="entry name" value="HATPase_dom"/>
</dbReference>
<dbReference type="InterPro" id="IPR003661">
    <property type="entry name" value="HisK_dim/P_dom"/>
</dbReference>
<feature type="domain" description="PAS" evidence="5">
    <location>
        <begin position="36"/>
        <end position="80"/>
    </location>
</feature>
<proteinExistence type="predicted"/>
<dbReference type="PANTHER" id="PTHR45339:SF1">
    <property type="entry name" value="HYBRID SIGNAL TRANSDUCTION HISTIDINE KINASE J"/>
    <property type="match status" value="1"/>
</dbReference>
<keyword evidence="6" id="KW-0808">Transferase</keyword>
<comment type="caution">
    <text evidence="6">The sequence shown here is derived from an EMBL/GenBank/DDBJ whole genome shotgun (WGS) entry which is preliminary data.</text>
</comment>
<evidence type="ECO:0000259" key="3">
    <source>
        <dbReference type="PROSITE" id="PS50109"/>
    </source>
</evidence>
<keyword evidence="6" id="KW-0418">Kinase</keyword>
<dbReference type="CDD" id="cd16922">
    <property type="entry name" value="HATPase_EvgS-ArcB-TorS-like"/>
    <property type="match status" value="1"/>
</dbReference>
<dbReference type="Pfam" id="PF08447">
    <property type="entry name" value="PAS_3"/>
    <property type="match status" value="2"/>
</dbReference>
<evidence type="ECO:0000256" key="1">
    <source>
        <dbReference type="ARBA" id="ARBA00022553"/>
    </source>
</evidence>
<dbReference type="SUPFAM" id="SSF55785">
    <property type="entry name" value="PYP-like sensor domain (PAS domain)"/>
    <property type="match status" value="2"/>
</dbReference>
<dbReference type="Pfam" id="PF00072">
    <property type="entry name" value="Response_reg"/>
    <property type="match status" value="2"/>
</dbReference>
<dbReference type="InterPro" id="IPR001789">
    <property type="entry name" value="Sig_transdc_resp-reg_receiver"/>
</dbReference>
<dbReference type="SUPFAM" id="SSF55874">
    <property type="entry name" value="ATPase domain of HSP90 chaperone/DNA topoisomerase II/histidine kinase"/>
    <property type="match status" value="1"/>
</dbReference>
<dbReference type="PROSITE" id="PS50109">
    <property type="entry name" value="HIS_KIN"/>
    <property type="match status" value="1"/>
</dbReference>
<dbReference type="Pfam" id="PF02518">
    <property type="entry name" value="HATPase_c"/>
    <property type="match status" value="1"/>
</dbReference>
<dbReference type="SUPFAM" id="SSF52172">
    <property type="entry name" value="CheY-like"/>
    <property type="match status" value="2"/>
</dbReference>
<dbReference type="InterPro" id="IPR036097">
    <property type="entry name" value="HisK_dim/P_sf"/>
</dbReference>
<dbReference type="SMART" id="SM00387">
    <property type="entry name" value="HATPase_c"/>
    <property type="match status" value="1"/>
</dbReference>
<dbReference type="InterPro" id="IPR004358">
    <property type="entry name" value="Sig_transdc_His_kin-like_C"/>
</dbReference>
<dbReference type="Gene3D" id="3.40.50.2300">
    <property type="match status" value="2"/>
</dbReference>
<dbReference type="EC" id="2.7.13.3" evidence="6"/>
<feature type="domain" description="Response regulatory" evidence="4">
    <location>
        <begin position="942"/>
        <end position="1063"/>
    </location>
</feature>
<dbReference type="InterPro" id="IPR005467">
    <property type="entry name" value="His_kinase_dom"/>
</dbReference>